<keyword evidence="2" id="KW-1185">Reference proteome</keyword>
<organism evidence="1 2">
    <name type="scientific">Diphasiastrum complanatum</name>
    <name type="common">Issler's clubmoss</name>
    <name type="synonym">Lycopodium complanatum</name>
    <dbReference type="NCBI Taxonomy" id="34168"/>
    <lineage>
        <taxon>Eukaryota</taxon>
        <taxon>Viridiplantae</taxon>
        <taxon>Streptophyta</taxon>
        <taxon>Embryophyta</taxon>
        <taxon>Tracheophyta</taxon>
        <taxon>Lycopodiopsida</taxon>
        <taxon>Lycopodiales</taxon>
        <taxon>Lycopodiaceae</taxon>
        <taxon>Lycopodioideae</taxon>
        <taxon>Diphasiastrum</taxon>
    </lineage>
</organism>
<dbReference type="Proteomes" id="UP001162992">
    <property type="component" value="Chromosome 10"/>
</dbReference>
<gene>
    <name evidence="1" type="ORF">O6H91_10G044400</name>
</gene>
<comment type="caution">
    <text evidence="1">The sequence shown here is derived from an EMBL/GenBank/DDBJ whole genome shotgun (WGS) entry which is preliminary data.</text>
</comment>
<evidence type="ECO:0000313" key="2">
    <source>
        <dbReference type="Proteomes" id="UP001162992"/>
    </source>
</evidence>
<accession>A0ACC2CGG3</accession>
<sequence>MLIRNVICFWLLCILSFRSASSAFISLAAQAFVGNTGVGGDCNQDDLDALIAFHDLVGYPVLQFWISNNSCCNWQGVKCSTELNNNTSRVQELVLPGLNLRGALSPSLGNLTSLETLNLSNNSLHGSIPDELASLQKLTFLDLGSNNFSGTIPAALGDANLSLVHFNVSNNLLSGTILTFATWKSLEVLDLSTNGLNGSLPKQLCTDVSGIRVLNFTGNEFSGYLPAELANCTQLEYLGAAANTLTGKIPLDITNLTNLKNLCLGYNWLSGLLYPAFAKLGNLTFLDLSKNAIKGNIPRELGLLQNLEELWLGYNHLHGEIPPQLANCTKLKALSIRNNDFNGRISLDFSNLSSLVTVDLSYNKFSGTIPSSLAKASRLETLSLASNSFSGEIPQEFGNLKNLVSLSISGNFLVGTLPETLQGCEKLVSLVVSKNFFTQPLPQSMAGFQNLQVLALGNANLSGLIPPWLKACEKIQVLDLSWNHFTGIIPEWFGDFKHLIYLDLSNNSFSGQIPSSLSNLLCLQHDDGNTTGLQPLANMLFIKRNQNSKALQYNQASAFPPSLLLSHNALTGNIPTTLGKLKSLVALELQHNQLTGVIPESLADAISLESLDLSRNNLSGSIPRSLIGLTFLASFNVSYNHLTGSVPKVNQFSLFTSLSYLGNPDLCGPPLNVTCSSSIPSSTKSSIKPRRPSKLVIIGVTLSLALGFAGLFTMMVLWSLSRRRVVHQEDETSKDFDSSPRFSEALSVQVDAFQNQNLKQLTVADLVKATNNFDQSNIIGCGGFGLVFRATLTDGVRVAIKRLTGDGLQMEREFEAEVQTLGKAKHANLVSLQGYCRYGVDRLLVYSYMENGSLDYWLHERNDGGLKLDWPTRLKIAQGAGRGLAYLHEICEPHIVHRDIKSSNILLDEKFEAHVADFGLARLMMRSDTHVTTELVGTLGYIPPEYGQAWMATLRGDVYSFGVVLLELLTRKRPVDFCKPNGALDLVAWVRKMNSEGKAEDTFDPILQGMGHEKEMLQVVEVACLCLNQNPQKRPSIQEVVSWLEEVGSSLQQNKY</sequence>
<evidence type="ECO:0000313" key="1">
    <source>
        <dbReference type="EMBL" id="KAJ7541069.1"/>
    </source>
</evidence>
<proteinExistence type="predicted"/>
<reference evidence="2" key="1">
    <citation type="journal article" date="2024" name="Proc. Natl. Acad. Sci. U.S.A.">
        <title>Extraordinary preservation of gene collinearity over three hundred million years revealed in homosporous lycophytes.</title>
        <authorList>
            <person name="Li C."/>
            <person name="Wickell D."/>
            <person name="Kuo L.Y."/>
            <person name="Chen X."/>
            <person name="Nie B."/>
            <person name="Liao X."/>
            <person name="Peng D."/>
            <person name="Ji J."/>
            <person name="Jenkins J."/>
            <person name="Williams M."/>
            <person name="Shu S."/>
            <person name="Plott C."/>
            <person name="Barry K."/>
            <person name="Rajasekar S."/>
            <person name="Grimwood J."/>
            <person name="Han X."/>
            <person name="Sun S."/>
            <person name="Hou Z."/>
            <person name="He W."/>
            <person name="Dai G."/>
            <person name="Sun C."/>
            <person name="Schmutz J."/>
            <person name="Leebens-Mack J.H."/>
            <person name="Li F.W."/>
            <person name="Wang L."/>
        </authorList>
    </citation>
    <scope>NUCLEOTIDE SEQUENCE [LARGE SCALE GENOMIC DNA]</scope>
    <source>
        <strain evidence="2">cv. PW_Plant_1</strain>
    </source>
</reference>
<protein>
    <submittedName>
        <fullName evidence="1">Uncharacterized protein</fullName>
    </submittedName>
</protein>
<name>A0ACC2CGG3_DIPCM</name>
<dbReference type="EMBL" id="CM055101">
    <property type="protein sequence ID" value="KAJ7541069.1"/>
    <property type="molecule type" value="Genomic_DNA"/>
</dbReference>